<dbReference type="STRING" id="2060906.A0A0H1B4H6"/>
<sequence length="149" mass="16261">MPMTWDSPTDAKLLRGILKYAKLGKKGYKELADYMGTECTPMAIQKRIQRLQGAAAKDTPESSPPLTPRQSGKSSRGQTSALTGRTTINGAFDGAAGSSTPETKKRKVVAQDHSEDEDSTYDSPTKRLKRGKMGKIKLEPTTETVEHYA</sequence>
<feature type="compositionally biased region" description="Polar residues" evidence="1">
    <location>
        <begin position="68"/>
        <end position="89"/>
    </location>
</feature>
<comment type="caution">
    <text evidence="2">The sequence shown here is derived from an EMBL/GenBank/DDBJ whole genome shotgun (WGS) entry which is preliminary data.</text>
</comment>
<evidence type="ECO:0000256" key="1">
    <source>
        <dbReference type="SAM" id="MobiDB-lite"/>
    </source>
</evidence>
<feature type="compositionally biased region" description="Basic and acidic residues" evidence="1">
    <location>
        <begin position="136"/>
        <end position="149"/>
    </location>
</feature>
<feature type="region of interest" description="Disordered" evidence="1">
    <location>
        <begin position="49"/>
        <end position="149"/>
    </location>
</feature>
<dbReference type="Proteomes" id="UP000053573">
    <property type="component" value="Unassembled WGS sequence"/>
</dbReference>
<protein>
    <recommendedName>
        <fullName evidence="4">Myb-like domain-containing protein</fullName>
    </recommendedName>
</protein>
<reference evidence="3" key="1">
    <citation type="journal article" date="2015" name="PLoS Genet.">
        <title>The dynamic genome and transcriptome of the human fungal pathogen Blastomyces and close relative Emmonsia.</title>
        <authorList>
            <person name="Munoz J.F."/>
            <person name="Gauthier G.M."/>
            <person name="Desjardins C.A."/>
            <person name="Gallo J.E."/>
            <person name="Holder J."/>
            <person name="Sullivan T.D."/>
            <person name="Marty A.J."/>
            <person name="Carmen J.C."/>
            <person name="Chen Z."/>
            <person name="Ding L."/>
            <person name="Gujja S."/>
            <person name="Magrini V."/>
            <person name="Misas E."/>
            <person name="Mitreva M."/>
            <person name="Priest M."/>
            <person name="Saif S."/>
            <person name="Whiston E.A."/>
            <person name="Young S."/>
            <person name="Zeng Q."/>
            <person name="Goldman W.E."/>
            <person name="Mardis E.R."/>
            <person name="Taylor J.W."/>
            <person name="McEwen J.G."/>
            <person name="Clay O.K."/>
            <person name="Klein B.S."/>
            <person name="Cuomo C.A."/>
        </authorList>
    </citation>
    <scope>NUCLEOTIDE SEQUENCE [LARGE SCALE GENOMIC DNA]</scope>
    <source>
        <strain evidence="3">UAMH 139</strain>
    </source>
</reference>
<keyword evidence="3" id="KW-1185">Reference proteome</keyword>
<gene>
    <name evidence="2" type="ORF">EMPG_10288</name>
</gene>
<dbReference type="AlphaFoldDB" id="A0A0H1B4H6"/>
<name>A0A0H1B4H6_9EURO</name>
<dbReference type="OrthoDB" id="5418867at2759"/>
<evidence type="ECO:0000313" key="3">
    <source>
        <dbReference type="Proteomes" id="UP000053573"/>
    </source>
</evidence>
<feature type="compositionally biased region" description="Basic residues" evidence="1">
    <location>
        <begin position="126"/>
        <end position="135"/>
    </location>
</feature>
<evidence type="ECO:0008006" key="4">
    <source>
        <dbReference type="Google" id="ProtNLM"/>
    </source>
</evidence>
<evidence type="ECO:0000313" key="2">
    <source>
        <dbReference type="EMBL" id="KLJ06304.1"/>
    </source>
</evidence>
<dbReference type="EMBL" id="LDEV01003200">
    <property type="protein sequence ID" value="KLJ06304.1"/>
    <property type="molecule type" value="Genomic_DNA"/>
</dbReference>
<proteinExistence type="predicted"/>
<accession>A0A0H1B4H6</accession>
<organism evidence="2 3">
    <name type="scientific">Blastomyces silverae</name>
    <dbReference type="NCBI Taxonomy" id="2060906"/>
    <lineage>
        <taxon>Eukaryota</taxon>
        <taxon>Fungi</taxon>
        <taxon>Dikarya</taxon>
        <taxon>Ascomycota</taxon>
        <taxon>Pezizomycotina</taxon>
        <taxon>Eurotiomycetes</taxon>
        <taxon>Eurotiomycetidae</taxon>
        <taxon>Onygenales</taxon>
        <taxon>Ajellomycetaceae</taxon>
        <taxon>Blastomyces</taxon>
    </lineage>
</organism>